<reference evidence="3" key="1">
    <citation type="journal article" date="2012" name="Nat. Biotechnol.">
        <title>Reference genome sequence of the model plant Setaria.</title>
        <authorList>
            <person name="Bennetzen J.L."/>
            <person name="Schmutz J."/>
            <person name="Wang H."/>
            <person name="Percifield R."/>
            <person name="Hawkins J."/>
            <person name="Pontaroli A.C."/>
            <person name="Estep M."/>
            <person name="Feng L."/>
            <person name="Vaughn J.N."/>
            <person name="Grimwood J."/>
            <person name="Jenkins J."/>
            <person name="Barry K."/>
            <person name="Lindquist E."/>
            <person name="Hellsten U."/>
            <person name="Deshpande S."/>
            <person name="Wang X."/>
            <person name="Wu X."/>
            <person name="Mitros T."/>
            <person name="Triplett J."/>
            <person name="Yang X."/>
            <person name="Ye C.Y."/>
            <person name="Mauro-Herrera M."/>
            <person name="Wang L."/>
            <person name="Li P."/>
            <person name="Sharma M."/>
            <person name="Sharma R."/>
            <person name="Ronald P.C."/>
            <person name="Panaud O."/>
            <person name="Kellogg E.A."/>
            <person name="Brutnell T.P."/>
            <person name="Doust A.N."/>
            <person name="Tuskan G.A."/>
            <person name="Rokhsar D."/>
            <person name="Devos K.M."/>
        </authorList>
    </citation>
    <scope>NUCLEOTIDE SEQUENCE [LARGE SCALE GENOMIC DNA]</scope>
    <source>
        <strain evidence="3">cv. Yugu1</strain>
    </source>
</reference>
<dbReference type="EnsemblPlants" id="KQL01873">
    <property type="protein sequence ID" value="KQL01873"/>
    <property type="gene ID" value="SETIT_014826mg"/>
</dbReference>
<organism evidence="2 3">
    <name type="scientific">Setaria italica</name>
    <name type="common">Foxtail millet</name>
    <name type="synonym">Panicum italicum</name>
    <dbReference type="NCBI Taxonomy" id="4555"/>
    <lineage>
        <taxon>Eukaryota</taxon>
        <taxon>Viridiplantae</taxon>
        <taxon>Streptophyta</taxon>
        <taxon>Embryophyta</taxon>
        <taxon>Tracheophyta</taxon>
        <taxon>Spermatophyta</taxon>
        <taxon>Magnoliopsida</taxon>
        <taxon>Liliopsida</taxon>
        <taxon>Poales</taxon>
        <taxon>Poaceae</taxon>
        <taxon>PACMAD clade</taxon>
        <taxon>Panicoideae</taxon>
        <taxon>Panicodae</taxon>
        <taxon>Paniceae</taxon>
        <taxon>Cenchrinae</taxon>
        <taxon>Setaria</taxon>
    </lineage>
</organism>
<dbReference type="AlphaFoldDB" id="K3YKQ7"/>
<evidence type="ECO:0000256" key="1">
    <source>
        <dbReference type="SAM" id="MobiDB-lite"/>
    </source>
</evidence>
<dbReference type="EMBL" id="AGNK02003866">
    <property type="status" value="NOT_ANNOTATED_CDS"/>
    <property type="molecule type" value="Genomic_DNA"/>
</dbReference>
<dbReference type="InParanoid" id="K3YKQ7"/>
<dbReference type="HOGENOM" id="CLU_2982703_0_0_1"/>
<feature type="compositionally biased region" description="Low complexity" evidence="1">
    <location>
        <begin position="45"/>
        <end position="58"/>
    </location>
</feature>
<protein>
    <submittedName>
        <fullName evidence="2">Uncharacterized protein</fullName>
    </submittedName>
</protein>
<dbReference type="Gramene" id="KQL01873">
    <property type="protein sequence ID" value="KQL01873"/>
    <property type="gene ID" value="SETIT_014826mg"/>
</dbReference>
<name>K3YKQ7_SETIT</name>
<accession>K3YKQ7</accession>
<sequence>MTKYQIDSLRVFTGKKELAVISTGTYKDGCRMIEDAPQRRRRSSSRPSRTSSRRLLIT</sequence>
<dbReference type="Proteomes" id="UP000004995">
    <property type="component" value="Unassembled WGS sequence"/>
</dbReference>
<evidence type="ECO:0000313" key="2">
    <source>
        <dbReference type="EnsemblPlants" id="KQL01873"/>
    </source>
</evidence>
<reference evidence="2" key="2">
    <citation type="submission" date="2018-08" db="UniProtKB">
        <authorList>
            <consortium name="EnsemblPlants"/>
        </authorList>
    </citation>
    <scope>IDENTIFICATION</scope>
    <source>
        <strain evidence="2">Yugu1</strain>
    </source>
</reference>
<proteinExistence type="predicted"/>
<keyword evidence="3" id="KW-1185">Reference proteome</keyword>
<feature type="region of interest" description="Disordered" evidence="1">
    <location>
        <begin position="32"/>
        <end position="58"/>
    </location>
</feature>
<evidence type="ECO:0000313" key="3">
    <source>
        <dbReference type="Proteomes" id="UP000004995"/>
    </source>
</evidence>